<dbReference type="InterPro" id="IPR042226">
    <property type="entry name" value="eFR1_2_sf"/>
</dbReference>
<dbReference type="Gene3D" id="2.30.30.870">
    <property type="entry name" value="Pelota, domain A"/>
    <property type="match status" value="1"/>
</dbReference>
<dbReference type="GO" id="GO:0070481">
    <property type="term" value="P:nuclear-transcribed mRNA catabolic process, non-stop decay"/>
    <property type="evidence" value="ECO:0007669"/>
    <property type="project" value="InterPro"/>
</dbReference>
<evidence type="ECO:0000256" key="6">
    <source>
        <dbReference type="ARBA" id="ARBA00022723"/>
    </source>
</evidence>
<organism evidence="11 12">
    <name type="scientific">Actinidia rufa</name>
    <dbReference type="NCBI Taxonomy" id="165716"/>
    <lineage>
        <taxon>Eukaryota</taxon>
        <taxon>Viridiplantae</taxon>
        <taxon>Streptophyta</taxon>
        <taxon>Embryophyta</taxon>
        <taxon>Tracheophyta</taxon>
        <taxon>Spermatophyta</taxon>
        <taxon>Magnoliopsida</taxon>
        <taxon>eudicotyledons</taxon>
        <taxon>Gunneridae</taxon>
        <taxon>Pentapetalae</taxon>
        <taxon>asterids</taxon>
        <taxon>Ericales</taxon>
        <taxon>Actinidiaceae</taxon>
        <taxon>Actinidia</taxon>
    </lineage>
</organism>
<dbReference type="AlphaFoldDB" id="A0A7J0E0Q9"/>
<dbReference type="OrthoDB" id="10249111at2759"/>
<proteinExistence type="inferred from homology"/>
<accession>A0A7J0E0Q9</accession>
<dbReference type="EMBL" id="BJWL01000471">
    <property type="protein sequence ID" value="GFS46714.1"/>
    <property type="molecule type" value="Genomic_DNA"/>
</dbReference>
<evidence type="ECO:0000259" key="10">
    <source>
        <dbReference type="SMART" id="SM01194"/>
    </source>
</evidence>
<dbReference type="Proteomes" id="UP000585474">
    <property type="component" value="Unassembled WGS sequence"/>
</dbReference>
<dbReference type="InterPro" id="IPR005141">
    <property type="entry name" value="eRF1_2"/>
</dbReference>
<evidence type="ECO:0000256" key="9">
    <source>
        <dbReference type="RuleBase" id="RU362019"/>
    </source>
</evidence>
<dbReference type="PANTHER" id="PTHR10853">
    <property type="entry name" value="PELOTA"/>
    <property type="match status" value="1"/>
</dbReference>
<gene>
    <name evidence="11" type="ORF">Acr_00g0103780</name>
</gene>
<dbReference type="InterPro" id="IPR038069">
    <property type="entry name" value="Pelota/DOM34_N"/>
</dbReference>
<evidence type="ECO:0000256" key="5">
    <source>
        <dbReference type="ARBA" id="ARBA00022490"/>
    </source>
</evidence>
<dbReference type="InterPro" id="IPR004405">
    <property type="entry name" value="TF_pelota"/>
</dbReference>
<dbReference type="GO" id="GO:0005634">
    <property type="term" value="C:nucleus"/>
    <property type="evidence" value="ECO:0007669"/>
    <property type="project" value="UniProtKB-SubCell"/>
</dbReference>
<dbReference type="GO" id="GO:0046872">
    <property type="term" value="F:metal ion binding"/>
    <property type="evidence" value="ECO:0007669"/>
    <property type="project" value="UniProtKB-KW"/>
</dbReference>
<keyword evidence="5 9" id="KW-0963">Cytoplasm</keyword>
<evidence type="ECO:0000256" key="7">
    <source>
        <dbReference type="ARBA" id="ARBA00023242"/>
    </source>
</evidence>
<dbReference type="GO" id="GO:0032790">
    <property type="term" value="P:ribosome disassembly"/>
    <property type="evidence" value="ECO:0007669"/>
    <property type="project" value="TreeGrafter"/>
</dbReference>
<dbReference type="FunFam" id="3.30.420.60:FF:000002">
    <property type="entry name" value="Protein pelota homolog"/>
    <property type="match status" value="1"/>
</dbReference>
<dbReference type="FunFam" id="3.30.1330.30:FF:000008">
    <property type="entry name" value="Protein pelota homolog"/>
    <property type="match status" value="1"/>
</dbReference>
<evidence type="ECO:0000313" key="11">
    <source>
        <dbReference type="EMBL" id="GFS46714.1"/>
    </source>
</evidence>
<dbReference type="PANTHER" id="PTHR10853:SF0">
    <property type="entry name" value="PROTEIN PELOTA HOMOLOG"/>
    <property type="match status" value="1"/>
</dbReference>
<dbReference type="Pfam" id="PF26356">
    <property type="entry name" value="Pelota_N"/>
    <property type="match status" value="1"/>
</dbReference>
<evidence type="ECO:0000256" key="3">
    <source>
        <dbReference type="ARBA" id="ARBA00004496"/>
    </source>
</evidence>
<evidence type="ECO:0000256" key="4">
    <source>
        <dbReference type="ARBA" id="ARBA00009504"/>
    </source>
</evidence>
<dbReference type="Pfam" id="PF03465">
    <property type="entry name" value="eRF1_3"/>
    <property type="match status" value="1"/>
</dbReference>
<protein>
    <recommendedName>
        <fullName evidence="9">Protein pelota homolog</fullName>
    </recommendedName>
</protein>
<reference evidence="12" key="1">
    <citation type="submission" date="2019-07" db="EMBL/GenBank/DDBJ databases">
        <title>De Novo Assembly of kiwifruit Actinidia rufa.</title>
        <authorList>
            <person name="Sugita-Konishi S."/>
            <person name="Sato K."/>
            <person name="Mori E."/>
            <person name="Abe Y."/>
            <person name="Kisaki G."/>
            <person name="Hamano K."/>
            <person name="Suezawa K."/>
            <person name="Otani M."/>
            <person name="Fukuda T."/>
            <person name="Manabe T."/>
            <person name="Gomi K."/>
            <person name="Tabuchi M."/>
            <person name="Akimitsu K."/>
            <person name="Kataoka I."/>
        </authorList>
    </citation>
    <scope>NUCLEOTIDE SEQUENCE [LARGE SCALE GENOMIC DNA]</scope>
    <source>
        <strain evidence="12">cv. Fuchu</strain>
    </source>
</reference>
<feature type="domain" description="eRF1/Pelota-like N-terminal" evidence="10">
    <location>
        <begin position="1"/>
        <end position="135"/>
    </location>
</feature>
<dbReference type="Gene3D" id="3.30.420.60">
    <property type="entry name" value="eRF1 domain 2"/>
    <property type="match status" value="1"/>
</dbReference>
<comment type="subcellular location">
    <subcellularLocation>
        <location evidence="3 9">Cytoplasm</location>
    </subcellularLocation>
    <subcellularLocation>
        <location evidence="2">Nucleus</location>
    </subcellularLocation>
</comment>
<dbReference type="InterPro" id="IPR005142">
    <property type="entry name" value="eRF1_3"/>
</dbReference>
<dbReference type="Pfam" id="PF03464">
    <property type="entry name" value="eRF1_2"/>
    <property type="match status" value="1"/>
</dbReference>
<dbReference type="InterPro" id="IPR058547">
    <property type="entry name" value="Pelota_N"/>
</dbReference>
<dbReference type="GO" id="GO:0070966">
    <property type="term" value="P:nuclear-transcribed mRNA catabolic process, no-go decay"/>
    <property type="evidence" value="ECO:0007669"/>
    <property type="project" value="InterPro"/>
</dbReference>
<evidence type="ECO:0000256" key="1">
    <source>
        <dbReference type="ARBA" id="ARBA00001968"/>
    </source>
</evidence>
<dbReference type="SUPFAM" id="SSF55315">
    <property type="entry name" value="L30e-like"/>
    <property type="match status" value="1"/>
</dbReference>
<dbReference type="GO" id="GO:0005737">
    <property type="term" value="C:cytoplasm"/>
    <property type="evidence" value="ECO:0007669"/>
    <property type="project" value="UniProtKB-SubCell"/>
</dbReference>
<keyword evidence="12" id="KW-1185">Reference proteome</keyword>
<keyword evidence="7" id="KW-0539">Nucleus</keyword>
<dbReference type="SUPFAM" id="SSF53137">
    <property type="entry name" value="Translational machinery components"/>
    <property type="match status" value="1"/>
</dbReference>
<evidence type="ECO:0000313" key="12">
    <source>
        <dbReference type="Proteomes" id="UP000585474"/>
    </source>
</evidence>
<dbReference type="InterPro" id="IPR029064">
    <property type="entry name" value="Ribosomal_eL30-like_sf"/>
</dbReference>
<name>A0A7J0E0Q9_9ERIC</name>
<dbReference type="GO" id="GO:0070651">
    <property type="term" value="P:nonfunctional rRNA decay"/>
    <property type="evidence" value="ECO:0007669"/>
    <property type="project" value="TreeGrafter"/>
</dbReference>
<comment type="similarity">
    <text evidence="4 9">Belongs to the eukaryotic release factor 1 family. Pelota subfamily.</text>
</comment>
<dbReference type="FunFam" id="2.30.30.870:FF:000002">
    <property type="entry name" value="Protein pelota homolog"/>
    <property type="match status" value="1"/>
</dbReference>
<dbReference type="SMART" id="SM01194">
    <property type="entry name" value="eRF1_1"/>
    <property type="match status" value="1"/>
</dbReference>
<evidence type="ECO:0000256" key="2">
    <source>
        <dbReference type="ARBA" id="ARBA00004123"/>
    </source>
</evidence>
<dbReference type="SUPFAM" id="SSF159065">
    <property type="entry name" value="Dom34/Pelota N-terminal domain-like"/>
    <property type="match status" value="1"/>
</dbReference>
<dbReference type="GO" id="GO:0071025">
    <property type="term" value="P:RNA surveillance"/>
    <property type="evidence" value="ECO:0007669"/>
    <property type="project" value="InterPro"/>
</dbReference>
<keyword evidence="6 9" id="KW-0479">Metal-binding</keyword>
<sequence length="383" mass="43183">MKILHKDLVPNGPGSVKMLPEEAEDLWLAYNLIAKGDTVLALTYRKVIREADGESACRGRSYSERVKLTLEIKAESVDYDKDGSVLRVQGKNVLKNEHVKFGAFHTLEIELLRTFELRKKVWDPLSLEQVASCMDPSARADLVVVLLQEGLAQIFLVGNSVTTARARIEASIPRKYRPGIGGYGKALTKFFEDVTRSFFYHINFEVVRCLVIASPGFTKDQFHHHLLLEAERRQCKPIIKNKSRIILVHTTSGYKHSLREVLDDPSVMAIIKDTKVAREVQTLKNFSVMLSKDPTRVCYGSKHVEVAHEQRAIQTLLITDELFRNSDEVMREKYIAFVNSVKTTGGTVLIFSSMHVSGEQLGQLTGIAAILRFPLSDLDEIEL</sequence>
<comment type="cofactor">
    <cofactor evidence="1 9">
        <name>a divalent metal cation</name>
        <dbReference type="ChEBI" id="CHEBI:60240"/>
    </cofactor>
</comment>
<dbReference type="InterPro" id="IPR005140">
    <property type="entry name" value="eRF1_Pelota-like_N"/>
</dbReference>
<comment type="function">
    <text evidence="8">Component of the Pelota-HBS1L complex, a complex that recognizes stalled ribosomes and triggers the No-Go Decay (NGD) pathway. In the Pelota-HBS1L complex, pelo recognizes ribosomes stalled at the 3' end of an mRNA and engages stalled ribosomes by destabilizing mRNA in the mRNA channel. Following ribosome-binding, the Pelota-HBS1L complex promotes the disassembly of stalled ribosomes, followed by degradation of damaged mRNAs as part of the NGD pathway.</text>
</comment>
<comment type="caution">
    <text evidence="11">The sequence shown here is derived from an EMBL/GenBank/DDBJ whole genome shotgun (WGS) entry which is preliminary data.</text>
</comment>
<dbReference type="NCBIfam" id="TIGR00111">
    <property type="entry name" value="pelota"/>
    <property type="match status" value="1"/>
</dbReference>
<evidence type="ECO:0000256" key="8">
    <source>
        <dbReference type="ARBA" id="ARBA00054141"/>
    </source>
</evidence>
<dbReference type="Gene3D" id="3.30.1330.30">
    <property type="match status" value="1"/>
</dbReference>